<dbReference type="Pfam" id="PF00005">
    <property type="entry name" value="ABC_tran"/>
    <property type="match status" value="2"/>
</dbReference>
<name>A0A9E2F6B9_PSYF1</name>
<dbReference type="PROSITE" id="PS50893">
    <property type="entry name" value="ABC_TRANSPORTER_2"/>
    <property type="match status" value="2"/>
</dbReference>
<feature type="domain" description="ABC transporter" evidence="9">
    <location>
        <begin position="5"/>
        <end position="242"/>
    </location>
</feature>
<dbReference type="CDD" id="cd03215">
    <property type="entry name" value="ABC_Carb_Monos_II"/>
    <property type="match status" value="1"/>
</dbReference>
<proteinExistence type="predicted"/>
<evidence type="ECO:0000256" key="7">
    <source>
        <dbReference type="ARBA" id="ARBA00022967"/>
    </source>
</evidence>
<dbReference type="EMBL" id="QLTW01000007">
    <property type="protein sequence ID" value="MBT9144433.1"/>
    <property type="molecule type" value="Genomic_DNA"/>
</dbReference>
<dbReference type="GO" id="GO:0005524">
    <property type="term" value="F:ATP binding"/>
    <property type="evidence" value="ECO:0007669"/>
    <property type="project" value="UniProtKB-KW"/>
</dbReference>
<dbReference type="GO" id="GO:0016887">
    <property type="term" value="F:ATP hydrolysis activity"/>
    <property type="evidence" value="ECO:0007669"/>
    <property type="project" value="InterPro"/>
</dbReference>
<dbReference type="Gene3D" id="3.40.50.300">
    <property type="entry name" value="P-loop containing nucleotide triphosphate hydrolases"/>
    <property type="match status" value="2"/>
</dbReference>
<dbReference type="SUPFAM" id="SSF52540">
    <property type="entry name" value="P-loop containing nucleoside triphosphate hydrolases"/>
    <property type="match status" value="2"/>
</dbReference>
<dbReference type="InterPro" id="IPR050107">
    <property type="entry name" value="ABC_carbohydrate_import_ATPase"/>
</dbReference>
<keyword evidence="5" id="KW-0547">Nucleotide-binding</keyword>
<dbReference type="InterPro" id="IPR017871">
    <property type="entry name" value="ABC_transporter-like_CS"/>
</dbReference>
<comment type="subcellular location">
    <subcellularLocation>
        <location evidence="1">Cell membrane</location>
        <topology evidence="1">Peripheral membrane protein</topology>
    </subcellularLocation>
</comment>
<evidence type="ECO:0000313" key="10">
    <source>
        <dbReference type="EMBL" id="MBT9144433.1"/>
    </source>
</evidence>
<dbReference type="SMART" id="SM00382">
    <property type="entry name" value="AAA"/>
    <property type="match status" value="1"/>
</dbReference>
<evidence type="ECO:0000259" key="9">
    <source>
        <dbReference type="PROSITE" id="PS50893"/>
    </source>
</evidence>
<keyword evidence="7" id="KW-1278">Translocase</keyword>
<dbReference type="InterPro" id="IPR027417">
    <property type="entry name" value="P-loop_NTPase"/>
</dbReference>
<protein>
    <submittedName>
        <fullName evidence="10">Ribose import ATP-binding protein RbsA</fullName>
    </submittedName>
</protein>
<dbReference type="InterPro" id="IPR003593">
    <property type="entry name" value="AAA+_ATPase"/>
</dbReference>
<dbReference type="PROSITE" id="PS00211">
    <property type="entry name" value="ABC_TRANSPORTER_1"/>
    <property type="match status" value="1"/>
</dbReference>
<keyword evidence="6 10" id="KW-0067">ATP-binding</keyword>
<feature type="domain" description="ABC transporter" evidence="9">
    <location>
        <begin position="259"/>
        <end position="503"/>
    </location>
</feature>
<evidence type="ECO:0000256" key="2">
    <source>
        <dbReference type="ARBA" id="ARBA00022448"/>
    </source>
</evidence>
<organism evidence="10 11">
    <name type="scientific">Psychracetigena formicireducens</name>
    <dbReference type="NCBI Taxonomy" id="2986056"/>
    <lineage>
        <taxon>Bacteria</taxon>
        <taxon>Bacillati</taxon>
        <taxon>Candidatus Lithacetigenota</taxon>
        <taxon>Candidatus Psychracetigena</taxon>
    </lineage>
</organism>
<evidence type="ECO:0000313" key="11">
    <source>
        <dbReference type="Proteomes" id="UP000811545"/>
    </source>
</evidence>
<comment type="caution">
    <text evidence="10">The sequence shown here is derived from an EMBL/GenBank/DDBJ whole genome shotgun (WGS) entry which is preliminary data.</text>
</comment>
<keyword evidence="8" id="KW-0472">Membrane</keyword>
<reference evidence="10 11" key="1">
    <citation type="journal article" date="2021" name="bioRxiv">
        <title>Unique metabolic strategies in Hadean analogues reveal hints for primordial physiology.</title>
        <authorList>
            <person name="Nobu M.K."/>
            <person name="Nakai R."/>
            <person name="Tamazawa S."/>
            <person name="Mori H."/>
            <person name="Toyoda A."/>
            <person name="Ijiri A."/>
            <person name="Suzuki S."/>
            <person name="Kurokawa K."/>
            <person name="Kamagata Y."/>
            <person name="Tamaki H."/>
        </authorList>
    </citation>
    <scope>NUCLEOTIDE SEQUENCE [LARGE SCALE GENOMIC DNA]</scope>
    <source>
        <strain evidence="10">BS525</strain>
    </source>
</reference>
<dbReference type="FunFam" id="3.40.50.300:FF:000127">
    <property type="entry name" value="Ribose import ATP-binding protein RbsA"/>
    <property type="match status" value="1"/>
</dbReference>
<dbReference type="CDD" id="cd03216">
    <property type="entry name" value="ABC_Carb_Monos_I"/>
    <property type="match status" value="1"/>
</dbReference>
<evidence type="ECO:0000256" key="5">
    <source>
        <dbReference type="ARBA" id="ARBA00022741"/>
    </source>
</evidence>
<dbReference type="InterPro" id="IPR003439">
    <property type="entry name" value="ABC_transporter-like_ATP-bd"/>
</dbReference>
<dbReference type="AlphaFoldDB" id="A0A9E2F6B9"/>
<keyword evidence="3" id="KW-1003">Cell membrane</keyword>
<evidence type="ECO:0000256" key="6">
    <source>
        <dbReference type="ARBA" id="ARBA00022840"/>
    </source>
</evidence>
<keyword evidence="2" id="KW-0813">Transport</keyword>
<evidence type="ECO:0000256" key="1">
    <source>
        <dbReference type="ARBA" id="ARBA00004202"/>
    </source>
</evidence>
<dbReference type="GO" id="GO:0005886">
    <property type="term" value="C:plasma membrane"/>
    <property type="evidence" value="ECO:0007669"/>
    <property type="project" value="UniProtKB-SubCell"/>
</dbReference>
<evidence type="ECO:0000256" key="3">
    <source>
        <dbReference type="ARBA" id="ARBA00022475"/>
    </source>
</evidence>
<sequence length="508" mass="56818">MVAILEAKNIVKVYPNGVVANKGVSISVEENTIHALVGENGSGKTTLMKVIFGIEKPQDGEVFFQGRKVQVKNPHDAIALGIGMVHQHFMLAPDLTVAENLVLGQEPLKNKFVLDTKKAQEITQEISEKYKLPVPPNKKIKDLPLGIKQRVEILKVLLRNAKLLILDEPTSVLTPQETEVLFQTLRELKKYGKTIIFISHKLKEIKEISDKVTVMRDGRIIDTRDANELSEHDISFLMVGRDISYERVSASEAIGEPLLKVNNISFTNEENSPVLKNISFEIKAGEIVGLAGIEGNGQNELVEILTGLRKADKGELFLKQENINNLSPRKLREKKICYIPADRMKNGVAEKTTLEENFIVDRYCQPPFSRGFRLNWKYIEKYSKELIRKFQILAHSSKATVDSLSGGNIQKVVVARELSADPKIIVADQPTRGIDVGSEELVHNLLIDARDKGSAVFLISANLDEIIKLSSKIMVIYQGEIVARFDKIDGIRDVDLGHYMLGLKRGEV</sequence>
<keyword evidence="4" id="KW-0677">Repeat</keyword>
<dbReference type="Proteomes" id="UP000811545">
    <property type="component" value="Unassembled WGS sequence"/>
</dbReference>
<accession>A0A9E2F6B9</accession>
<evidence type="ECO:0000256" key="8">
    <source>
        <dbReference type="ARBA" id="ARBA00023136"/>
    </source>
</evidence>
<gene>
    <name evidence="10" type="primary">rbsA</name>
    <name evidence="10" type="ORF">DDT42_00274</name>
</gene>
<dbReference type="PANTHER" id="PTHR43790:SF4">
    <property type="entry name" value="GUANOSINE IMPORT ATP-BINDING PROTEIN NUPO"/>
    <property type="match status" value="1"/>
</dbReference>
<evidence type="ECO:0000256" key="4">
    <source>
        <dbReference type="ARBA" id="ARBA00022737"/>
    </source>
</evidence>
<dbReference type="PANTHER" id="PTHR43790">
    <property type="entry name" value="CARBOHYDRATE TRANSPORT ATP-BINDING PROTEIN MG119-RELATED"/>
    <property type="match status" value="1"/>
</dbReference>